<dbReference type="EMBL" id="AMCI01000899">
    <property type="protein sequence ID" value="EJX07351.1"/>
    <property type="molecule type" value="Genomic_DNA"/>
</dbReference>
<proteinExistence type="inferred from homology"/>
<dbReference type="InterPro" id="IPR036565">
    <property type="entry name" value="Mur-like_cat_sf"/>
</dbReference>
<dbReference type="GO" id="GO:0005737">
    <property type="term" value="C:cytoplasm"/>
    <property type="evidence" value="ECO:0007669"/>
    <property type="project" value="InterPro"/>
</dbReference>
<organism evidence="4">
    <name type="scientific">gut metagenome</name>
    <dbReference type="NCBI Taxonomy" id="749906"/>
    <lineage>
        <taxon>unclassified sequences</taxon>
        <taxon>metagenomes</taxon>
        <taxon>organismal metagenomes</taxon>
    </lineage>
</organism>
<dbReference type="GO" id="GO:0008360">
    <property type="term" value="P:regulation of cell shape"/>
    <property type="evidence" value="ECO:0007669"/>
    <property type="project" value="InterPro"/>
</dbReference>
<dbReference type="NCBIfam" id="TIGR01085">
    <property type="entry name" value="murE"/>
    <property type="match status" value="1"/>
</dbReference>
<dbReference type="GO" id="GO:0051301">
    <property type="term" value="P:cell division"/>
    <property type="evidence" value="ECO:0007669"/>
    <property type="project" value="InterPro"/>
</dbReference>
<name>J9D3W2_9ZZZZ</name>
<dbReference type="Pfam" id="PF02875">
    <property type="entry name" value="Mur_ligase_C"/>
    <property type="match status" value="1"/>
</dbReference>
<dbReference type="InterPro" id="IPR036615">
    <property type="entry name" value="Mur_ligase_C_dom_sf"/>
</dbReference>
<evidence type="ECO:0000259" key="2">
    <source>
        <dbReference type="Pfam" id="PF02875"/>
    </source>
</evidence>
<keyword evidence="4" id="KW-0436">Ligase</keyword>
<reference evidence="4" key="1">
    <citation type="journal article" date="2012" name="PLoS ONE">
        <title>Gene sets for utilization of primary and secondary nutrition supplies in the distal gut of endangered iberian lynx.</title>
        <authorList>
            <person name="Alcaide M."/>
            <person name="Messina E."/>
            <person name="Richter M."/>
            <person name="Bargiela R."/>
            <person name="Peplies J."/>
            <person name="Huws S.A."/>
            <person name="Newbold C.J."/>
            <person name="Golyshin P.N."/>
            <person name="Simon M.A."/>
            <person name="Lopez G."/>
            <person name="Yakimov M.M."/>
            <person name="Ferrer M."/>
        </authorList>
    </citation>
    <scope>NUCLEOTIDE SEQUENCE</scope>
</reference>
<sequence>MASAFYGDPSRSMLGVAVTGTNGKTTTTHWIAELLSLTGTRAAVLGTVGCVFEGRHFDLPALTTPDAISLQTVFADLRAAGAEAFAVEASSIGLEQGRMKGTHFDTAVFTNLTRDHLDYHKTMEAYGDAKTILFAWPDLKHAVVNADDPFAATMTDVALSQGVDVWAVGTQPITLAAQHVMTADNIRADRTGTAFTLHFEGRSRDLCIPQVGFFNVTNLMEAMAVLMAKGVEFEALLPLVSTLTPPPGRMQLVVKEGVPMGVVDYSHTPDALEKALESLRPVAEARGGRLWVVFGCGGDRDTGKRPVMGEIACRLADNVVVTSDNPRTESPEKILKDILQGAPSASCIEDRRSAIVEAFSQAQPADVILVAGKGHEDYQDVMGVKYPFSDVEVVREVFNDLRVRYFRSQEK</sequence>
<evidence type="ECO:0000256" key="1">
    <source>
        <dbReference type="ARBA" id="ARBA00005898"/>
    </source>
</evidence>
<gene>
    <name evidence="4" type="ORF">EVA_04539</name>
</gene>
<feature type="domain" description="Mur ligase C-terminal" evidence="2">
    <location>
        <begin position="248"/>
        <end position="374"/>
    </location>
</feature>
<dbReference type="Gene3D" id="3.40.1190.10">
    <property type="entry name" value="Mur-like, catalytic domain"/>
    <property type="match status" value="1"/>
</dbReference>
<feature type="domain" description="Mur ligase central" evidence="3">
    <location>
        <begin position="18"/>
        <end position="225"/>
    </location>
</feature>
<dbReference type="PANTHER" id="PTHR23135">
    <property type="entry name" value="MUR LIGASE FAMILY MEMBER"/>
    <property type="match status" value="1"/>
</dbReference>
<dbReference type="Pfam" id="PF08245">
    <property type="entry name" value="Mur_ligase_M"/>
    <property type="match status" value="1"/>
</dbReference>
<dbReference type="GO" id="GO:0005524">
    <property type="term" value="F:ATP binding"/>
    <property type="evidence" value="ECO:0007669"/>
    <property type="project" value="InterPro"/>
</dbReference>
<dbReference type="AlphaFoldDB" id="J9D3W2"/>
<dbReference type="SUPFAM" id="SSF53623">
    <property type="entry name" value="MurD-like peptide ligases, catalytic domain"/>
    <property type="match status" value="1"/>
</dbReference>
<evidence type="ECO:0000259" key="3">
    <source>
        <dbReference type="Pfam" id="PF08245"/>
    </source>
</evidence>
<accession>J9D3W2</accession>
<evidence type="ECO:0000313" key="4">
    <source>
        <dbReference type="EMBL" id="EJX07351.1"/>
    </source>
</evidence>
<comment type="caution">
    <text evidence="4">The sequence shown here is derived from an EMBL/GenBank/DDBJ whole genome shotgun (WGS) entry which is preliminary data.</text>
</comment>
<dbReference type="PANTHER" id="PTHR23135:SF4">
    <property type="entry name" value="UDP-N-ACETYLMURAMOYL-L-ALANYL-D-GLUTAMATE--2,6-DIAMINOPIMELATE LIGASE MURE HOMOLOG, CHLOROPLASTIC"/>
    <property type="match status" value="1"/>
</dbReference>
<dbReference type="NCBIfam" id="NF001126">
    <property type="entry name" value="PRK00139.1-4"/>
    <property type="match status" value="1"/>
</dbReference>
<dbReference type="GO" id="GO:0016881">
    <property type="term" value="F:acid-amino acid ligase activity"/>
    <property type="evidence" value="ECO:0007669"/>
    <property type="project" value="InterPro"/>
</dbReference>
<dbReference type="InterPro" id="IPR013221">
    <property type="entry name" value="Mur_ligase_cen"/>
</dbReference>
<dbReference type="Gene3D" id="3.90.190.20">
    <property type="entry name" value="Mur ligase, C-terminal domain"/>
    <property type="match status" value="1"/>
</dbReference>
<protein>
    <submittedName>
        <fullName evidence="4">UDP-N-acetylmuramoylalanyl-D-glutamate--2, 6-diaminopimelate ligase</fullName>
    </submittedName>
</protein>
<dbReference type="InterPro" id="IPR004101">
    <property type="entry name" value="Mur_ligase_C"/>
</dbReference>
<dbReference type="SUPFAM" id="SSF53244">
    <property type="entry name" value="MurD-like peptide ligases, peptide-binding domain"/>
    <property type="match status" value="1"/>
</dbReference>
<dbReference type="InterPro" id="IPR005761">
    <property type="entry name" value="UDP-N-AcMur-Glu-dNH2Pim_ligase"/>
</dbReference>
<comment type="similarity">
    <text evidence="1">Belongs to the MurCDEF family. MurE subfamily.</text>
</comment>